<dbReference type="PANTHER" id="PTHR33908">
    <property type="entry name" value="MANNOSYLTRANSFERASE YKCB-RELATED"/>
    <property type="match status" value="1"/>
</dbReference>
<evidence type="ECO:0000313" key="11">
    <source>
        <dbReference type="Proteomes" id="UP000034881"/>
    </source>
</evidence>
<keyword evidence="4" id="KW-0808">Transferase</keyword>
<dbReference type="InterPro" id="IPR050297">
    <property type="entry name" value="LipidA_mod_glycosyltrf_83"/>
</dbReference>
<feature type="transmembrane region" description="Helical" evidence="8">
    <location>
        <begin position="139"/>
        <end position="158"/>
    </location>
</feature>
<dbReference type="Pfam" id="PF13231">
    <property type="entry name" value="PMT_2"/>
    <property type="match status" value="1"/>
</dbReference>
<feature type="transmembrane region" description="Helical" evidence="8">
    <location>
        <begin position="270"/>
        <end position="290"/>
    </location>
</feature>
<keyword evidence="6 8" id="KW-1133">Transmembrane helix</keyword>
<dbReference type="InterPro" id="IPR038731">
    <property type="entry name" value="RgtA/B/C-like"/>
</dbReference>
<evidence type="ECO:0000256" key="7">
    <source>
        <dbReference type="ARBA" id="ARBA00023136"/>
    </source>
</evidence>
<gene>
    <name evidence="10" type="ORF">UT77_C0001G0158</name>
</gene>
<feature type="transmembrane region" description="Helical" evidence="8">
    <location>
        <begin position="165"/>
        <end position="196"/>
    </location>
</feature>
<protein>
    <recommendedName>
        <fullName evidence="9">Glycosyltransferase RgtA/B/C/D-like domain-containing protein</fullName>
    </recommendedName>
</protein>
<dbReference type="GO" id="GO:0005886">
    <property type="term" value="C:plasma membrane"/>
    <property type="evidence" value="ECO:0007669"/>
    <property type="project" value="UniProtKB-SubCell"/>
</dbReference>
<evidence type="ECO:0000256" key="1">
    <source>
        <dbReference type="ARBA" id="ARBA00004651"/>
    </source>
</evidence>
<sequence length="507" mass="57649">MNLFKKKILLLLLPIFILALVLRFLYYPQNTYFGFDQARDVFAVREILSGNLKIVGPPTANGVLHHGVLYYYIFAPFYFLSGGDPTAASVFLRVLNASGIFLIFLVVVPLFGARAALFAAFLFAVSYEQTQFSLFLNHPALAVISVLIFYLGLSYWIFKKKLRGLYIALFGLGLSIQFEFVETQLLAVFVLFILVFRKTLPKLDFKSIVTSSLMFLLPVSPYLISEIKNSFFTISKLPGLIFNQSDAGSPGASFPFLFIINRYFMDNLAANESVAVIIQLIFLILLVLFIHKREYRIQLTFLCLWFFGGLLVYFFTNNDAYFYNTGTSIALIIFSAFLLSYLFSKNKFLTFSILALIFISNIYLITKNNPLGPNQKINPQIGLLLKDEQKVIDFIYQDARGEVFAVNALTMPYNVNTTWSYLFEWYGKKNYGYVPVWGGDAADGFPGNLQVENARSRLPIRRYLIIEPQEGIPSYLAKAFLSGEENYTEVTGEKKIGTLRVLIQKPK</sequence>
<proteinExistence type="predicted"/>
<dbReference type="EMBL" id="LBYB01000001">
    <property type="protein sequence ID" value="KKR42707.1"/>
    <property type="molecule type" value="Genomic_DNA"/>
</dbReference>
<keyword evidence="5 8" id="KW-0812">Transmembrane</keyword>
<dbReference type="GO" id="GO:0016763">
    <property type="term" value="F:pentosyltransferase activity"/>
    <property type="evidence" value="ECO:0007669"/>
    <property type="project" value="TreeGrafter"/>
</dbReference>
<evidence type="ECO:0000313" key="10">
    <source>
        <dbReference type="EMBL" id="KKR42707.1"/>
    </source>
</evidence>
<keyword evidence="7 8" id="KW-0472">Membrane</keyword>
<feature type="transmembrane region" description="Helical" evidence="8">
    <location>
        <begin position="99"/>
        <end position="127"/>
    </location>
</feature>
<dbReference type="PANTHER" id="PTHR33908:SF11">
    <property type="entry name" value="MEMBRANE PROTEIN"/>
    <property type="match status" value="1"/>
</dbReference>
<dbReference type="AlphaFoldDB" id="A0A0G0TXJ3"/>
<evidence type="ECO:0000256" key="5">
    <source>
        <dbReference type="ARBA" id="ARBA00022692"/>
    </source>
</evidence>
<keyword evidence="2" id="KW-1003">Cell membrane</keyword>
<feature type="domain" description="Glycosyltransferase RgtA/B/C/D-like" evidence="9">
    <location>
        <begin position="66"/>
        <end position="224"/>
    </location>
</feature>
<accession>A0A0G0TXJ3</accession>
<comment type="caution">
    <text evidence="10">The sequence shown here is derived from an EMBL/GenBank/DDBJ whole genome shotgun (WGS) entry which is preliminary data.</text>
</comment>
<evidence type="ECO:0000256" key="6">
    <source>
        <dbReference type="ARBA" id="ARBA00022989"/>
    </source>
</evidence>
<feature type="transmembrane region" description="Helical" evidence="8">
    <location>
        <begin position="348"/>
        <end position="366"/>
    </location>
</feature>
<evidence type="ECO:0000256" key="2">
    <source>
        <dbReference type="ARBA" id="ARBA00022475"/>
    </source>
</evidence>
<dbReference type="Proteomes" id="UP000034881">
    <property type="component" value="Unassembled WGS sequence"/>
</dbReference>
<name>A0A0G0TXJ3_9BACT</name>
<keyword evidence="3" id="KW-0328">Glycosyltransferase</keyword>
<feature type="transmembrane region" description="Helical" evidence="8">
    <location>
        <begin position="297"/>
        <end position="315"/>
    </location>
</feature>
<feature type="transmembrane region" description="Helical" evidence="8">
    <location>
        <begin position="321"/>
        <end position="341"/>
    </location>
</feature>
<organism evidence="10 11">
    <name type="scientific">Candidatus Daviesbacteria bacterium GW2011_GWC2_40_12</name>
    <dbReference type="NCBI Taxonomy" id="1618431"/>
    <lineage>
        <taxon>Bacteria</taxon>
        <taxon>Candidatus Daviesiibacteriota</taxon>
    </lineage>
</organism>
<evidence type="ECO:0000256" key="3">
    <source>
        <dbReference type="ARBA" id="ARBA00022676"/>
    </source>
</evidence>
<feature type="transmembrane region" description="Helical" evidence="8">
    <location>
        <begin position="69"/>
        <end position="92"/>
    </location>
</feature>
<reference evidence="10 11" key="1">
    <citation type="journal article" date="2015" name="Nature">
        <title>rRNA introns, odd ribosomes, and small enigmatic genomes across a large radiation of phyla.</title>
        <authorList>
            <person name="Brown C.T."/>
            <person name="Hug L.A."/>
            <person name="Thomas B.C."/>
            <person name="Sharon I."/>
            <person name="Castelle C.J."/>
            <person name="Singh A."/>
            <person name="Wilkins M.J."/>
            <person name="Williams K.H."/>
            <person name="Banfield J.F."/>
        </authorList>
    </citation>
    <scope>NUCLEOTIDE SEQUENCE [LARGE SCALE GENOMIC DNA]</scope>
</reference>
<evidence type="ECO:0000259" key="9">
    <source>
        <dbReference type="Pfam" id="PF13231"/>
    </source>
</evidence>
<evidence type="ECO:0000256" key="8">
    <source>
        <dbReference type="SAM" id="Phobius"/>
    </source>
</evidence>
<evidence type="ECO:0000256" key="4">
    <source>
        <dbReference type="ARBA" id="ARBA00022679"/>
    </source>
</evidence>
<comment type="subcellular location">
    <subcellularLocation>
        <location evidence="1">Cell membrane</location>
        <topology evidence="1">Multi-pass membrane protein</topology>
    </subcellularLocation>
</comment>
<dbReference type="GO" id="GO:0009103">
    <property type="term" value="P:lipopolysaccharide biosynthetic process"/>
    <property type="evidence" value="ECO:0007669"/>
    <property type="project" value="UniProtKB-ARBA"/>
</dbReference>